<evidence type="ECO:0000256" key="8">
    <source>
        <dbReference type="SAM" id="Phobius"/>
    </source>
</evidence>
<feature type="compositionally biased region" description="Polar residues" evidence="7">
    <location>
        <begin position="1"/>
        <end position="10"/>
    </location>
</feature>
<evidence type="ECO:0000256" key="5">
    <source>
        <dbReference type="ARBA" id="ARBA00022989"/>
    </source>
</evidence>
<dbReference type="Pfam" id="PF04923">
    <property type="entry name" value="Ninjurin"/>
    <property type="match status" value="1"/>
</dbReference>
<accession>A0AA40HTH7</accession>
<dbReference type="Proteomes" id="UP001177744">
    <property type="component" value="Unassembled WGS sequence"/>
</dbReference>
<comment type="subcellular location">
    <subcellularLocation>
        <location evidence="1">Membrane</location>
        <topology evidence="1">Multi-pass membrane protein</topology>
    </subcellularLocation>
</comment>
<proteinExistence type="inferred from homology"/>
<keyword evidence="3 8" id="KW-0812">Transmembrane</keyword>
<dbReference type="PANTHER" id="PTHR12316">
    <property type="entry name" value="NINJURIN-RELATED"/>
    <property type="match status" value="1"/>
</dbReference>
<dbReference type="GO" id="GO:0007155">
    <property type="term" value="P:cell adhesion"/>
    <property type="evidence" value="ECO:0007669"/>
    <property type="project" value="UniProtKB-KW"/>
</dbReference>
<dbReference type="GO" id="GO:0016020">
    <property type="term" value="C:membrane"/>
    <property type="evidence" value="ECO:0007669"/>
    <property type="project" value="UniProtKB-SubCell"/>
</dbReference>
<evidence type="ECO:0000256" key="1">
    <source>
        <dbReference type="ARBA" id="ARBA00004141"/>
    </source>
</evidence>
<dbReference type="EMBL" id="JAULJE010000011">
    <property type="protein sequence ID" value="KAK1337158.1"/>
    <property type="molecule type" value="Genomic_DNA"/>
</dbReference>
<evidence type="ECO:0000256" key="6">
    <source>
        <dbReference type="ARBA" id="ARBA00023136"/>
    </source>
</evidence>
<keyword evidence="5 8" id="KW-1133">Transmembrane helix</keyword>
<comment type="similarity">
    <text evidence="2">Belongs to the ninjurin family.</text>
</comment>
<feature type="region of interest" description="Disordered" evidence="7">
    <location>
        <begin position="1"/>
        <end position="31"/>
    </location>
</feature>
<dbReference type="GO" id="GO:0042246">
    <property type="term" value="P:tissue regeneration"/>
    <property type="evidence" value="ECO:0007669"/>
    <property type="project" value="InterPro"/>
</dbReference>
<evidence type="ECO:0000256" key="3">
    <source>
        <dbReference type="ARBA" id="ARBA00022692"/>
    </source>
</evidence>
<evidence type="ECO:0000313" key="9">
    <source>
        <dbReference type="EMBL" id="KAK1337158.1"/>
    </source>
</evidence>
<dbReference type="PANTHER" id="PTHR12316:SF19">
    <property type="entry name" value="NINJURIN-1"/>
    <property type="match status" value="1"/>
</dbReference>
<keyword evidence="6 8" id="KW-0472">Membrane</keyword>
<evidence type="ECO:0000256" key="7">
    <source>
        <dbReference type="SAM" id="MobiDB-lite"/>
    </source>
</evidence>
<comment type="caution">
    <text evidence="9">The sequence shown here is derived from an EMBL/GenBank/DDBJ whole genome shotgun (WGS) entry which is preliminary data.</text>
</comment>
<keyword evidence="4" id="KW-0130">Cell adhesion</keyword>
<dbReference type="InterPro" id="IPR007007">
    <property type="entry name" value="Ninjurin"/>
</dbReference>
<feature type="transmembrane region" description="Helical" evidence="8">
    <location>
        <begin position="138"/>
        <end position="158"/>
    </location>
</feature>
<evidence type="ECO:0000256" key="4">
    <source>
        <dbReference type="ARBA" id="ARBA00022889"/>
    </source>
</evidence>
<name>A0AA40HTH7_CNENI</name>
<sequence length="169" mass="18434">MQTGAATVENSMEFPQKIKNGPAVGSRRSQTQSEAVVAVCTMDSAPEGYELNGDLRLDSPNAPDTPPTRWGRNRPINVNHYTNKKSTTESMLDITLLRANTSQPKAVIGQGPGFGFFVLLVVQPQQPSQACQVDFNNLATGLFFIIVVVNIFIATFSVRKPVVDLAPWQ</sequence>
<organism evidence="9 10">
    <name type="scientific">Cnephaeus nilssonii</name>
    <name type="common">Northern bat</name>
    <name type="synonym">Eptesicus nilssonii</name>
    <dbReference type="NCBI Taxonomy" id="3371016"/>
    <lineage>
        <taxon>Eukaryota</taxon>
        <taxon>Metazoa</taxon>
        <taxon>Chordata</taxon>
        <taxon>Craniata</taxon>
        <taxon>Vertebrata</taxon>
        <taxon>Euteleostomi</taxon>
        <taxon>Mammalia</taxon>
        <taxon>Eutheria</taxon>
        <taxon>Laurasiatheria</taxon>
        <taxon>Chiroptera</taxon>
        <taxon>Yangochiroptera</taxon>
        <taxon>Vespertilionidae</taxon>
        <taxon>Cnephaeus</taxon>
    </lineage>
</organism>
<reference evidence="9" key="1">
    <citation type="submission" date="2023-06" db="EMBL/GenBank/DDBJ databases">
        <title>Reference genome for the Northern bat (Eptesicus nilssonii), a most northern bat species.</title>
        <authorList>
            <person name="Laine V.N."/>
            <person name="Pulliainen A.T."/>
            <person name="Lilley T.M."/>
        </authorList>
    </citation>
    <scope>NUCLEOTIDE SEQUENCE</scope>
    <source>
        <strain evidence="9">BLF_Eptnil</strain>
        <tissue evidence="9">Kidney</tissue>
    </source>
</reference>
<gene>
    <name evidence="9" type="ORF">QTO34_001780</name>
</gene>
<dbReference type="AlphaFoldDB" id="A0AA40HTH7"/>
<evidence type="ECO:0000256" key="2">
    <source>
        <dbReference type="ARBA" id="ARBA00008141"/>
    </source>
</evidence>
<evidence type="ECO:0000313" key="10">
    <source>
        <dbReference type="Proteomes" id="UP001177744"/>
    </source>
</evidence>
<protein>
    <submittedName>
        <fullName evidence="9">Uncharacterized protein</fullName>
    </submittedName>
</protein>
<keyword evidence="10" id="KW-1185">Reference proteome</keyword>